<dbReference type="Proteomes" id="UP000018144">
    <property type="component" value="Unassembled WGS sequence"/>
</dbReference>
<protein>
    <recommendedName>
        <fullName evidence="4">Cyanovirin-N domain-containing protein</fullName>
    </recommendedName>
</protein>
<feature type="chain" id="PRO_5004651601" description="Cyanovirin-N domain-containing protein" evidence="1">
    <location>
        <begin position="23"/>
        <end position="149"/>
    </location>
</feature>
<keyword evidence="3" id="KW-1185">Reference proteome</keyword>
<reference evidence="2 3" key="1">
    <citation type="journal article" date="2013" name="PLoS Genet.">
        <title>The genome and development-dependent transcriptomes of Pyronema confluens: a window into fungal evolution.</title>
        <authorList>
            <person name="Traeger S."/>
            <person name="Altegoer F."/>
            <person name="Freitag M."/>
            <person name="Gabaldon T."/>
            <person name="Kempken F."/>
            <person name="Kumar A."/>
            <person name="Marcet-Houben M."/>
            <person name="Poggeler S."/>
            <person name="Stajich J.E."/>
            <person name="Nowrousian M."/>
        </authorList>
    </citation>
    <scope>NUCLEOTIDE SEQUENCE [LARGE SCALE GENOMIC DNA]</scope>
    <source>
        <strain evidence="3">CBS 100304</strain>
        <tissue evidence="2">Vegetative mycelium</tissue>
    </source>
</reference>
<name>U4LN80_PYROM</name>
<evidence type="ECO:0000256" key="1">
    <source>
        <dbReference type="SAM" id="SignalP"/>
    </source>
</evidence>
<feature type="signal peptide" evidence="1">
    <location>
        <begin position="1"/>
        <end position="22"/>
    </location>
</feature>
<proteinExistence type="predicted"/>
<evidence type="ECO:0008006" key="4">
    <source>
        <dbReference type="Google" id="ProtNLM"/>
    </source>
</evidence>
<sequence>MHSSASTLFLPILLMLTPLITAKPTPAQHPNNYLKTGYNGSHKWLSLCSFDTLTASNCLADSWNYYVSQMNGACTSTGKPISKRNTNKFVLKGVCCALYHNNGCHDKDKIMVIQDDTLHINQQKQGTRRFAAFKCAPECNPAWGTVQQW</sequence>
<organism evidence="2 3">
    <name type="scientific">Pyronema omphalodes (strain CBS 100304)</name>
    <name type="common">Pyronema confluens</name>
    <dbReference type="NCBI Taxonomy" id="1076935"/>
    <lineage>
        <taxon>Eukaryota</taxon>
        <taxon>Fungi</taxon>
        <taxon>Dikarya</taxon>
        <taxon>Ascomycota</taxon>
        <taxon>Pezizomycotina</taxon>
        <taxon>Pezizomycetes</taxon>
        <taxon>Pezizales</taxon>
        <taxon>Pyronemataceae</taxon>
        <taxon>Pyronema</taxon>
    </lineage>
</organism>
<evidence type="ECO:0000313" key="3">
    <source>
        <dbReference type="Proteomes" id="UP000018144"/>
    </source>
</evidence>
<gene>
    <name evidence="2" type="ORF">PCON_01480</name>
</gene>
<accession>U4LN80</accession>
<dbReference type="EMBL" id="HF936139">
    <property type="protein sequence ID" value="CCX33609.1"/>
    <property type="molecule type" value="Genomic_DNA"/>
</dbReference>
<evidence type="ECO:0000313" key="2">
    <source>
        <dbReference type="EMBL" id="CCX33609.1"/>
    </source>
</evidence>
<dbReference type="AlphaFoldDB" id="U4LN80"/>
<keyword evidence="1" id="KW-0732">Signal</keyword>